<name>C4JWK8_UNCRE</name>
<organism evidence="1 2">
    <name type="scientific">Uncinocarpus reesii (strain UAMH 1704)</name>
    <dbReference type="NCBI Taxonomy" id="336963"/>
    <lineage>
        <taxon>Eukaryota</taxon>
        <taxon>Fungi</taxon>
        <taxon>Dikarya</taxon>
        <taxon>Ascomycota</taxon>
        <taxon>Pezizomycotina</taxon>
        <taxon>Eurotiomycetes</taxon>
        <taxon>Eurotiomycetidae</taxon>
        <taxon>Onygenales</taxon>
        <taxon>Onygenaceae</taxon>
        <taxon>Uncinocarpus</taxon>
    </lineage>
</organism>
<dbReference type="VEuPathDB" id="FungiDB:UREG_06950"/>
<proteinExistence type="predicted"/>
<keyword evidence="2" id="KW-1185">Reference proteome</keyword>
<dbReference type="EMBL" id="CH476618">
    <property type="protein sequence ID" value="EEP82085.1"/>
    <property type="molecule type" value="Genomic_DNA"/>
</dbReference>
<evidence type="ECO:0000313" key="1">
    <source>
        <dbReference type="EMBL" id="EEP82085.1"/>
    </source>
</evidence>
<dbReference type="GeneID" id="8442490"/>
<reference evidence="2" key="1">
    <citation type="journal article" date="2009" name="Genome Res.">
        <title>Comparative genomic analyses of the human fungal pathogens Coccidioides and their relatives.</title>
        <authorList>
            <person name="Sharpton T.J."/>
            <person name="Stajich J.E."/>
            <person name="Rounsley S.D."/>
            <person name="Gardner M.J."/>
            <person name="Wortman J.R."/>
            <person name="Jordar V.S."/>
            <person name="Maiti R."/>
            <person name="Kodira C.D."/>
            <person name="Neafsey D.E."/>
            <person name="Zeng Q."/>
            <person name="Hung C.-Y."/>
            <person name="McMahan C."/>
            <person name="Muszewska A."/>
            <person name="Grynberg M."/>
            <person name="Mandel M.A."/>
            <person name="Kellner E.M."/>
            <person name="Barker B.M."/>
            <person name="Galgiani J.N."/>
            <person name="Orbach M.J."/>
            <person name="Kirkland T.N."/>
            <person name="Cole G.T."/>
            <person name="Henn M.R."/>
            <person name="Birren B.W."/>
            <person name="Taylor J.W."/>
        </authorList>
    </citation>
    <scope>NUCLEOTIDE SEQUENCE [LARGE SCALE GENOMIC DNA]</scope>
    <source>
        <strain evidence="2">UAMH 1704</strain>
    </source>
</reference>
<dbReference type="RefSeq" id="XP_002583983.1">
    <property type="nucleotide sequence ID" value="XM_002583937.1"/>
</dbReference>
<sequence length="207" mass="24225">MWTRRRKALPHDYWPDPGPIYCWLCGETLELVDAWAKATPPPFICDRPEWEESWRKSRENPRARKHKFSLYMRASDINFQFREPLTWLGLFRISAVVLSKEDNKYLPRGYHLSGIGYMPGARIPGDYVLAGRDPGTACLGAGRQNSETLFGAVREYLYIQLAVPFIMLIRNVQSRRLQPFRDLLELLNLFLLFRINVTQVLEPQLLR</sequence>
<accession>C4JWK8</accession>
<dbReference type="eggNOG" id="ENOG502RJGD">
    <property type="taxonomic scope" value="Eukaryota"/>
</dbReference>
<evidence type="ECO:0000313" key="2">
    <source>
        <dbReference type="Proteomes" id="UP000002058"/>
    </source>
</evidence>
<dbReference type="InParanoid" id="C4JWK8"/>
<protein>
    <submittedName>
        <fullName evidence="1">Uncharacterized protein</fullName>
    </submittedName>
</protein>
<gene>
    <name evidence="1" type="ORF">UREG_06950</name>
</gene>
<dbReference type="Proteomes" id="UP000002058">
    <property type="component" value="Unassembled WGS sequence"/>
</dbReference>
<dbReference type="HOGENOM" id="CLU_1327262_0_0_1"/>
<dbReference type="KEGG" id="ure:UREG_06950"/>
<dbReference type="AlphaFoldDB" id="C4JWK8"/>
<dbReference type="OrthoDB" id="4510241at2759"/>